<dbReference type="EMBL" id="CM035406">
    <property type="protein sequence ID" value="KAH7446643.1"/>
    <property type="molecule type" value="Genomic_DNA"/>
</dbReference>
<reference evidence="1" key="1">
    <citation type="submission" date="2021-08" db="EMBL/GenBank/DDBJ databases">
        <title>WGS assembly of Ceratopteris richardii.</title>
        <authorList>
            <person name="Marchant D.B."/>
            <person name="Chen G."/>
            <person name="Jenkins J."/>
            <person name="Shu S."/>
            <person name="Leebens-Mack J."/>
            <person name="Grimwood J."/>
            <person name="Schmutz J."/>
            <person name="Soltis P."/>
            <person name="Soltis D."/>
            <person name="Chen Z.-H."/>
        </authorList>
    </citation>
    <scope>NUCLEOTIDE SEQUENCE</scope>
    <source>
        <strain evidence="1">Whitten #5841</strain>
        <tissue evidence="1">Leaf</tissue>
    </source>
</reference>
<comment type="caution">
    <text evidence="1">The sequence shown here is derived from an EMBL/GenBank/DDBJ whole genome shotgun (WGS) entry which is preliminary data.</text>
</comment>
<proteinExistence type="predicted"/>
<gene>
    <name evidence="1" type="ORF">KP509_01G066700</name>
</gene>
<name>A0A8T2VM45_CERRI</name>
<evidence type="ECO:0000313" key="2">
    <source>
        <dbReference type="Proteomes" id="UP000825935"/>
    </source>
</evidence>
<protein>
    <submittedName>
        <fullName evidence="1">Uncharacterized protein</fullName>
    </submittedName>
</protein>
<dbReference type="AlphaFoldDB" id="A0A8T2VM45"/>
<evidence type="ECO:0000313" key="1">
    <source>
        <dbReference type="EMBL" id="KAH7446643.1"/>
    </source>
</evidence>
<keyword evidence="2" id="KW-1185">Reference proteome</keyword>
<sequence>MDLSSFIYPINSSFVVTILAGEATKQDRVPNVQVESTRHMIAYVLSKDPNIKELKIDRREPEVWENLHTSYVKRVVVYCTNEVPIEKVFGHSVIDTILSGGKVKYQRNNYLASEGLHSFPSYKTEDTRNVVMYNTC</sequence>
<accession>A0A8T2VM45</accession>
<dbReference type="Proteomes" id="UP000825935">
    <property type="component" value="Chromosome 1"/>
</dbReference>
<organism evidence="1 2">
    <name type="scientific">Ceratopteris richardii</name>
    <name type="common">Triangle waterfern</name>
    <dbReference type="NCBI Taxonomy" id="49495"/>
    <lineage>
        <taxon>Eukaryota</taxon>
        <taxon>Viridiplantae</taxon>
        <taxon>Streptophyta</taxon>
        <taxon>Embryophyta</taxon>
        <taxon>Tracheophyta</taxon>
        <taxon>Polypodiopsida</taxon>
        <taxon>Polypodiidae</taxon>
        <taxon>Polypodiales</taxon>
        <taxon>Pteridineae</taxon>
        <taxon>Pteridaceae</taxon>
        <taxon>Parkerioideae</taxon>
        <taxon>Ceratopteris</taxon>
    </lineage>
</organism>